<feature type="compositionally biased region" description="Polar residues" evidence="6">
    <location>
        <begin position="489"/>
        <end position="507"/>
    </location>
</feature>
<dbReference type="Pfam" id="PF25574">
    <property type="entry name" value="TPR_IMB1"/>
    <property type="match status" value="1"/>
</dbReference>
<gene>
    <name evidence="8" type="primary">PSE1_1</name>
    <name evidence="8" type="ORF">VKT23_009738</name>
</gene>
<dbReference type="Pfam" id="PF18829">
    <property type="entry name" value="Importin_rep_6"/>
    <property type="match status" value="1"/>
</dbReference>
<feature type="domain" description="Importin subunit beta-1/Transportin-1-like TPR repeats" evidence="7">
    <location>
        <begin position="700"/>
        <end position="859"/>
    </location>
</feature>
<evidence type="ECO:0000256" key="4">
    <source>
        <dbReference type="ARBA" id="ARBA00022737"/>
    </source>
</evidence>
<sequence>MEPVVPHEITAELTQILSNLVLGDNEIRSNAEKAVNERLASTPDLYLLALTQFAISADTDVMRSFSLVLLRRLLFRPVPQGQPPHPSGQQGQGQGGPSAASGSATSGPRPAGGSFYSLNAPRLSLYDHMSTPALQTLEKLLLYSLIHETSASVRRKAVDTVADVANQGMSRGRPWHALQVVGFGMAGVGASGSPPSSAGATAGGESELTRQLNSTPVPPRSLRESAYTLFSLSPMLISDLSPESVVSLLLRGLRDPESLDVRYAAVKASVGYLQGAEGNELARVVNVGSVGVTPEANQQAGTTVGQALMFGLLEGVSGLVALLGSTGGSIKTPGPHSAPPNPLLQTTSSGSSPSGKDKAGSGTKPPSPTHALHQHLAALTPLASSHPTLFLPHLAALLNFLPSLVLPLSDPGMTPRPKRGNSDPDSPSKHPLWASHSNGDHDDHGMDEDDEDADDEAEEEEEERQGLRLAALEFMLSLCEARPGMFKVRSSSGGEQTDASSPTTSQSTIASTWISLMVRACLEGMAEIDEDTPFGVPGGLAGWLAGDPSTSSSVENDSPPALYEQSLDRVACAMGGRAVLPPAFQYIPSMLASYDWRARHAGLMAIAAIGEGTGKVMISELGKIVELVVPMFRDTHPRVRYAACQCVGQLCTDLEEVIQEQYHQQLFSVLIPTLEDPEPRVHAHAAAALINFCEGVERDTLVPYLDPIVERLLRLLNPAGNQAEVKRYVQEQAITTLAMVADASETVFAKHYATIMPLLLNVLRNADGPEYRRMRVKAMECAGLIAIAVGRDTFRPDANTLVELLIRIQKSPIDPQDTQLSHYLMGTWAKICQAMGVEFEPYLPVVMPDLLTTASAKADVSVYDDEDGKVEEREGWETVNMDGQTLGIRTSAIEEKCQAFETMVIYASTLQGRYAPYLAQSLEVTLPALRFYFHDGVREACAMLIPMLIQAGHLSNTLTNQMVSATLLQLINVISDEHDASFLASLFKAFTDCVKILGGPSTCLSPEYLDGIIEATKRQLQTIAQKRRAREAGRGGRGSESGGHVDANGLDEDDREDLALLEEMEDFALEDMARMLRMLDQNHELLVAVGSVKDLGMNKYLSGDEEE</sequence>
<keyword evidence="3" id="KW-0963">Cytoplasm</keyword>
<feature type="region of interest" description="Disordered" evidence="6">
    <location>
        <begin position="411"/>
        <end position="465"/>
    </location>
</feature>
<accession>A0ABR1JD64</accession>
<feature type="compositionally biased region" description="Low complexity" evidence="6">
    <location>
        <begin position="192"/>
        <end position="206"/>
    </location>
</feature>
<evidence type="ECO:0000313" key="8">
    <source>
        <dbReference type="EMBL" id="KAK7458738.1"/>
    </source>
</evidence>
<keyword evidence="9" id="KW-1185">Reference proteome</keyword>
<protein>
    <submittedName>
        <fullName evidence="8">Importin subunit beta-3</fullName>
    </submittedName>
</protein>
<dbReference type="Gene3D" id="1.25.10.10">
    <property type="entry name" value="Leucine-rich Repeat Variant"/>
    <property type="match status" value="2"/>
</dbReference>
<evidence type="ECO:0000256" key="2">
    <source>
        <dbReference type="ARBA" id="ARBA00022448"/>
    </source>
</evidence>
<feature type="compositionally biased region" description="Low complexity" evidence="6">
    <location>
        <begin position="97"/>
        <end position="113"/>
    </location>
</feature>
<feature type="region of interest" description="Disordered" evidence="6">
    <location>
        <begin position="487"/>
        <end position="507"/>
    </location>
</feature>
<dbReference type="Pfam" id="PF13513">
    <property type="entry name" value="HEAT_EZ"/>
    <property type="match status" value="1"/>
</dbReference>
<evidence type="ECO:0000256" key="1">
    <source>
        <dbReference type="ARBA" id="ARBA00004496"/>
    </source>
</evidence>
<dbReference type="InterPro" id="IPR041653">
    <property type="entry name" value="Importin_rep_4"/>
</dbReference>
<evidence type="ECO:0000313" key="9">
    <source>
        <dbReference type="Proteomes" id="UP001498398"/>
    </source>
</evidence>
<proteinExistence type="predicted"/>
<dbReference type="SUPFAM" id="SSF48371">
    <property type="entry name" value="ARM repeat"/>
    <property type="match status" value="1"/>
</dbReference>
<keyword evidence="4" id="KW-0677">Repeat</keyword>
<evidence type="ECO:0000256" key="3">
    <source>
        <dbReference type="ARBA" id="ARBA00022490"/>
    </source>
</evidence>
<keyword evidence="5" id="KW-0653">Protein transport</keyword>
<feature type="compositionally biased region" description="Acidic residues" evidence="6">
    <location>
        <begin position="445"/>
        <end position="463"/>
    </location>
</feature>
<organism evidence="8 9">
    <name type="scientific">Marasmiellus scandens</name>
    <dbReference type="NCBI Taxonomy" id="2682957"/>
    <lineage>
        <taxon>Eukaryota</taxon>
        <taxon>Fungi</taxon>
        <taxon>Dikarya</taxon>
        <taxon>Basidiomycota</taxon>
        <taxon>Agaricomycotina</taxon>
        <taxon>Agaricomycetes</taxon>
        <taxon>Agaricomycetidae</taxon>
        <taxon>Agaricales</taxon>
        <taxon>Marasmiineae</taxon>
        <taxon>Omphalotaceae</taxon>
        <taxon>Marasmiellus</taxon>
    </lineage>
</organism>
<dbReference type="PANTHER" id="PTHR10527">
    <property type="entry name" value="IMPORTIN BETA"/>
    <property type="match status" value="1"/>
</dbReference>
<dbReference type="InterPro" id="IPR040122">
    <property type="entry name" value="Importin_beta"/>
</dbReference>
<feature type="region of interest" description="Disordered" evidence="6">
    <location>
        <begin position="1026"/>
        <end position="1052"/>
    </location>
</feature>
<dbReference type="InterPro" id="IPR016024">
    <property type="entry name" value="ARM-type_fold"/>
</dbReference>
<comment type="caution">
    <text evidence="8">The sequence shown here is derived from an EMBL/GenBank/DDBJ whole genome shotgun (WGS) entry which is preliminary data.</text>
</comment>
<dbReference type="Proteomes" id="UP001498398">
    <property type="component" value="Unassembled WGS sequence"/>
</dbReference>
<reference evidence="8 9" key="1">
    <citation type="submission" date="2024-01" db="EMBL/GenBank/DDBJ databases">
        <title>A draft genome for the cacao thread blight pathogen Marasmiellus scandens.</title>
        <authorList>
            <person name="Baruah I.K."/>
            <person name="Leung J."/>
            <person name="Bukari Y."/>
            <person name="Amoako-Attah I."/>
            <person name="Meinhardt L.W."/>
            <person name="Bailey B.A."/>
            <person name="Cohen S.P."/>
        </authorList>
    </citation>
    <scope>NUCLEOTIDE SEQUENCE [LARGE SCALE GENOMIC DNA]</scope>
    <source>
        <strain evidence="8 9">GH-19</strain>
    </source>
</reference>
<dbReference type="Pfam" id="PF18808">
    <property type="entry name" value="Importin_rep_4"/>
    <property type="match status" value="1"/>
</dbReference>
<comment type="subcellular location">
    <subcellularLocation>
        <location evidence="1">Cytoplasm</location>
    </subcellularLocation>
</comment>
<feature type="compositionally biased region" description="Polar residues" evidence="6">
    <location>
        <begin position="343"/>
        <end position="354"/>
    </location>
</feature>
<name>A0ABR1JD64_9AGAR</name>
<dbReference type="InterPro" id="IPR041389">
    <property type="entry name" value="Importin_rep_6"/>
</dbReference>
<feature type="region of interest" description="Disordered" evidence="6">
    <location>
        <begin position="79"/>
        <end position="113"/>
    </location>
</feature>
<dbReference type="InterPro" id="IPR058584">
    <property type="entry name" value="IMB1_TNPO1-like_TPR"/>
</dbReference>
<keyword evidence="2" id="KW-0813">Transport</keyword>
<feature type="region of interest" description="Disordered" evidence="6">
    <location>
        <begin position="192"/>
        <end position="219"/>
    </location>
</feature>
<evidence type="ECO:0000259" key="7">
    <source>
        <dbReference type="Pfam" id="PF25574"/>
    </source>
</evidence>
<dbReference type="EMBL" id="JBANRG010000017">
    <property type="protein sequence ID" value="KAK7458738.1"/>
    <property type="molecule type" value="Genomic_DNA"/>
</dbReference>
<dbReference type="InterPro" id="IPR011989">
    <property type="entry name" value="ARM-like"/>
</dbReference>
<feature type="region of interest" description="Disordered" evidence="6">
    <location>
        <begin position="330"/>
        <end position="370"/>
    </location>
</feature>
<evidence type="ECO:0000256" key="6">
    <source>
        <dbReference type="SAM" id="MobiDB-lite"/>
    </source>
</evidence>
<evidence type="ECO:0000256" key="5">
    <source>
        <dbReference type="ARBA" id="ARBA00022927"/>
    </source>
</evidence>